<evidence type="ECO:0000313" key="3">
    <source>
        <dbReference type="Proteomes" id="UP000231550"/>
    </source>
</evidence>
<dbReference type="SUPFAM" id="SSF143422">
    <property type="entry name" value="Transposase IS200-like"/>
    <property type="match status" value="1"/>
</dbReference>
<dbReference type="Proteomes" id="UP000231550">
    <property type="component" value="Unassembled WGS sequence"/>
</dbReference>
<organism evidence="2 3">
    <name type="scientific">Candidatus Portnoybacteria bacterium CG11_big_fil_rev_8_21_14_0_20_44_10</name>
    <dbReference type="NCBI Taxonomy" id="1974818"/>
    <lineage>
        <taxon>Bacteria</taxon>
        <taxon>Candidatus Portnoyibacteriota</taxon>
    </lineage>
</organism>
<gene>
    <name evidence="2" type="ORF">COV85_04770</name>
</gene>
<dbReference type="Pfam" id="PF01797">
    <property type="entry name" value="Y1_Tnp"/>
    <property type="match status" value="1"/>
</dbReference>
<evidence type="ECO:0000259" key="1">
    <source>
        <dbReference type="SMART" id="SM01321"/>
    </source>
</evidence>
<dbReference type="GO" id="GO:0004803">
    <property type="term" value="F:transposase activity"/>
    <property type="evidence" value="ECO:0007669"/>
    <property type="project" value="InterPro"/>
</dbReference>
<reference evidence="2 3" key="1">
    <citation type="submission" date="2017-09" db="EMBL/GenBank/DDBJ databases">
        <title>Depth-based differentiation of microbial function through sediment-hosted aquifers and enrichment of novel symbionts in the deep terrestrial subsurface.</title>
        <authorList>
            <person name="Probst A.J."/>
            <person name="Ladd B."/>
            <person name="Jarett J.K."/>
            <person name="Geller-Mcgrath D.E."/>
            <person name="Sieber C.M."/>
            <person name="Emerson J.B."/>
            <person name="Anantharaman K."/>
            <person name="Thomas B.C."/>
            <person name="Malmstrom R."/>
            <person name="Stieglmeier M."/>
            <person name="Klingl A."/>
            <person name="Woyke T."/>
            <person name="Ryan C.M."/>
            <person name="Banfield J.F."/>
        </authorList>
    </citation>
    <scope>NUCLEOTIDE SEQUENCE [LARGE SCALE GENOMIC DNA]</scope>
    <source>
        <strain evidence="2">CG11_big_fil_rev_8_21_14_0_20_44_10</strain>
    </source>
</reference>
<dbReference type="Gene3D" id="3.30.70.1290">
    <property type="entry name" value="Transposase IS200-like"/>
    <property type="match status" value="1"/>
</dbReference>
<dbReference type="PANTHER" id="PTHR34322:SF2">
    <property type="entry name" value="TRANSPOSASE IS200-LIKE DOMAIN-CONTAINING PROTEIN"/>
    <property type="match status" value="1"/>
</dbReference>
<dbReference type="AlphaFoldDB" id="A0A2H0KP99"/>
<comment type="caution">
    <text evidence="2">The sequence shown here is derived from an EMBL/GenBank/DDBJ whole genome shotgun (WGS) entry which is preliminary data.</text>
</comment>
<dbReference type="GO" id="GO:0003677">
    <property type="term" value="F:DNA binding"/>
    <property type="evidence" value="ECO:0007669"/>
    <property type="project" value="InterPro"/>
</dbReference>
<dbReference type="InterPro" id="IPR002686">
    <property type="entry name" value="Transposase_17"/>
</dbReference>
<dbReference type="GO" id="GO:0006313">
    <property type="term" value="P:DNA transposition"/>
    <property type="evidence" value="ECO:0007669"/>
    <property type="project" value="InterPro"/>
</dbReference>
<dbReference type="InterPro" id="IPR036515">
    <property type="entry name" value="Transposase_17_sf"/>
</dbReference>
<dbReference type="PANTHER" id="PTHR34322">
    <property type="entry name" value="TRANSPOSASE, Y1_TNP DOMAIN-CONTAINING"/>
    <property type="match status" value="1"/>
</dbReference>
<sequence>MQIVHTVNRGVDKRKIFMDGKDYIRFIHDMFEFNDVEPVQVNVNYYFQKSLDVRRPKQERQKPRKLLVDILAFCLMPNHYHLLLSPRVESGVALFMKKLNGGYAKYFNERYERSGALFQGRYKRVIIKNEAHFIHLPYYIHFNPLDLFTPSWREREIKDYKKALRFLEQYRWSSHLDYLGKKNFPSVTQRGFLLEFFGGSEKYKKNIKGWLKDLDTPLTKDWVLE</sequence>
<protein>
    <recommendedName>
        <fullName evidence="1">Transposase IS200-like domain-containing protein</fullName>
    </recommendedName>
</protein>
<dbReference type="EMBL" id="PCVN01000129">
    <property type="protein sequence ID" value="PIQ73947.1"/>
    <property type="molecule type" value="Genomic_DNA"/>
</dbReference>
<name>A0A2H0KP99_9BACT</name>
<accession>A0A2H0KP99</accession>
<proteinExistence type="predicted"/>
<evidence type="ECO:0000313" key="2">
    <source>
        <dbReference type="EMBL" id="PIQ73947.1"/>
    </source>
</evidence>
<feature type="domain" description="Transposase IS200-like" evidence="1">
    <location>
        <begin position="1"/>
        <end position="143"/>
    </location>
</feature>
<dbReference type="SMART" id="SM01321">
    <property type="entry name" value="Y1_Tnp"/>
    <property type="match status" value="1"/>
</dbReference>